<proteinExistence type="predicted"/>
<protein>
    <recommendedName>
        <fullName evidence="1">F-box domain-containing protein</fullName>
    </recommendedName>
</protein>
<reference evidence="2" key="1">
    <citation type="submission" date="2020-05" db="EMBL/GenBank/DDBJ databases">
        <title>Phylogenomic resolution of chytrid fungi.</title>
        <authorList>
            <person name="Stajich J.E."/>
            <person name="Amses K."/>
            <person name="Simmons R."/>
            <person name="Seto K."/>
            <person name="Myers J."/>
            <person name="Bonds A."/>
            <person name="Quandt C.A."/>
            <person name="Barry K."/>
            <person name="Liu P."/>
            <person name="Grigoriev I."/>
            <person name="Longcore J.E."/>
            <person name="James T.Y."/>
        </authorList>
    </citation>
    <scope>NUCLEOTIDE SEQUENCE</scope>
    <source>
        <strain evidence="2">JEL0379</strain>
    </source>
</reference>
<evidence type="ECO:0000313" key="3">
    <source>
        <dbReference type="Proteomes" id="UP001212152"/>
    </source>
</evidence>
<dbReference type="InterPro" id="IPR036047">
    <property type="entry name" value="F-box-like_dom_sf"/>
</dbReference>
<feature type="domain" description="F-box" evidence="1">
    <location>
        <begin position="31"/>
        <end position="83"/>
    </location>
</feature>
<dbReference type="Pfam" id="PF12937">
    <property type="entry name" value="F-box-like"/>
    <property type="match status" value="1"/>
</dbReference>
<keyword evidence="3" id="KW-1185">Reference proteome</keyword>
<gene>
    <name evidence="2" type="ORF">HDU87_005686</name>
</gene>
<sequence length="490" mass="54462">MANRSLSPATDVISLLPLTREALNRPLSPASLKLPPLPSEALHIILACLPKKDLLQCARVNKEWHATSLLPLYREYNGHWLPFSEFLATSGDRKCALGVTYGSLVRRVDIGPQDWFDIKITLELMSYVLCNLRSLHMGPLSLKRFAGLVDACPHLEEFAGPLEGTVTEDIVWPLRKFGTRMKKLKVICSGTVFCELLSVEGSMVEALDVTLDRRLLSGMLSTKIRWNPKRLRYLRLRASMPKKEWTALAWIIFLAGSTLIGLELVKCASLTDYHIDVLLRKSTATLQFLNVTDCKRVEYAFLKAISNSPNLMHLQLDRAPESAVVAFLGPPSHTALRTMLLQKLETSPGVNWPNAIGDHCPALSLLGISLDDSSLSRSERAGILAHRPGLDLADTETPNWDISREFLDKHTATITAWVDDVAVPTRTEGFDHWTAFHVCYDFTSVMTGVPSHLLRFCLYVLLSPKTLTRERDGGGAINADPAFGKSSLVL</sequence>
<accession>A0AAD5XNV6</accession>
<dbReference type="SMART" id="SM00256">
    <property type="entry name" value="FBOX"/>
    <property type="match status" value="1"/>
</dbReference>
<dbReference type="Proteomes" id="UP001212152">
    <property type="component" value="Unassembled WGS sequence"/>
</dbReference>
<evidence type="ECO:0000313" key="2">
    <source>
        <dbReference type="EMBL" id="KAJ3175858.1"/>
    </source>
</evidence>
<name>A0AAD5XNV6_9FUNG</name>
<dbReference type="EMBL" id="JADGJQ010000047">
    <property type="protein sequence ID" value="KAJ3175858.1"/>
    <property type="molecule type" value="Genomic_DNA"/>
</dbReference>
<dbReference type="SUPFAM" id="SSF81383">
    <property type="entry name" value="F-box domain"/>
    <property type="match status" value="1"/>
</dbReference>
<dbReference type="InterPro" id="IPR001810">
    <property type="entry name" value="F-box_dom"/>
</dbReference>
<dbReference type="PROSITE" id="PS50181">
    <property type="entry name" value="FBOX"/>
    <property type="match status" value="1"/>
</dbReference>
<organism evidence="2 3">
    <name type="scientific">Geranomyces variabilis</name>
    <dbReference type="NCBI Taxonomy" id="109894"/>
    <lineage>
        <taxon>Eukaryota</taxon>
        <taxon>Fungi</taxon>
        <taxon>Fungi incertae sedis</taxon>
        <taxon>Chytridiomycota</taxon>
        <taxon>Chytridiomycota incertae sedis</taxon>
        <taxon>Chytridiomycetes</taxon>
        <taxon>Spizellomycetales</taxon>
        <taxon>Powellomycetaceae</taxon>
        <taxon>Geranomyces</taxon>
    </lineage>
</organism>
<dbReference type="AlphaFoldDB" id="A0AAD5XNV6"/>
<evidence type="ECO:0000259" key="1">
    <source>
        <dbReference type="PROSITE" id="PS50181"/>
    </source>
</evidence>
<dbReference type="Gene3D" id="1.20.1280.50">
    <property type="match status" value="1"/>
</dbReference>
<comment type="caution">
    <text evidence="2">The sequence shown here is derived from an EMBL/GenBank/DDBJ whole genome shotgun (WGS) entry which is preliminary data.</text>
</comment>
<dbReference type="InterPro" id="IPR032675">
    <property type="entry name" value="LRR_dom_sf"/>
</dbReference>
<dbReference type="SUPFAM" id="SSF52047">
    <property type="entry name" value="RNI-like"/>
    <property type="match status" value="1"/>
</dbReference>
<dbReference type="Gene3D" id="3.80.10.10">
    <property type="entry name" value="Ribonuclease Inhibitor"/>
    <property type="match status" value="1"/>
</dbReference>